<dbReference type="AlphaFoldDB" id="A0A0G9HE23"/>
<evidence type="ECO:0000313" key="2">
    <source>
        <dbReference type="Proteomes" id="UP000182987"/>
    </source>
</evidence>
<organism evidence="1 2">
    <name type="scientific">Luteibacter rhizovicinus DSM 16549</name>
    <dbReference type="NCBI Taxonomy" id="1440763"/>
    <lineage>
        <taxon>Bacteria</taxon>
        <taxon>Pseudomonadati</taxon>
        <taxon>Pseudomonadota</taxon>
        <taxon>Gammaproteobacteria</taxon>
        <taxon>Lysobacterales</taxon>
        <taxon>Rhodanobacteraceae</taxon>
        <taxon>Luteibacter</taxon>
    </lineage>
</organism>
<dbReference type="EMBL" id="CP017480">
    <property type="protein sequence ID" value="APG05387.1"/>
    <property type="molecule type" value="Genomic_DNA"/>
</dbReference>
<dbReference type="RefSeq" id="WP_046966636.1">
    <property type="nucleotide sequence ID" value="NZ_CP017480.1"/>
</dbReference>
<protein>
    <submittedName>
        <fullName evidence="1">Uncharacterized protein</fullName>
    </submittedName>
</protein>
<dbReference type="OrthoDB" id="5955251at2"/>
<keyword evidence="2" id="KW-1185">Reference proteome</keyword>
<reference evidence="2" key="1">
    <citation type="submission" date="2016-09" db="EMBL/GenBank/DDBJ databases">
        <authorList>
            <person name="Lysoe E."/>
        </authorList>
    </citation>
    <scope>NUCLEOTIDE SEQUENCE [LARGE SCALE GENOMIC DNA]</scope>
    <source>
        <strain evidence="2">LJ96T</strain>
    </source>
</reference>
<name>A0A0G9HE23_9GAMM</name>
<dbReference type="KEGG" id="lrz:BJI69_16735"/>
<accession>A0A0G9HE23</accession>
<proteinExistence type="predicted"/>
<sequence length="120" mass="13143">MSRFVLLIVALATIAPLFTSLPWIARLALAGLIAAVGLVRAAHGRSPVLNQLDWAFDGLWTVRERSGRTYPAELVASRVVGTSVFLHFRWNGRAGHVALLPDNTDADHLRVLRARLPAAR</sequence>
<dbReference type="PATRIC" id="fig|1440763.5.peg.688"/>
<evidence type="ECO:0000313" key="1">
    <source>
        <dbReference type="EMBL" id="APG05387.1"/>
    </source>
</evidence>
<gene>
    <name evidence="1" type="ORF">BJI69_16735</name>
</gene>
<dbReference type="STRING" id="1440763.BJI69_16735"/>
<dbReference type="Proteomes" id="UP000182987">
    <property type="component" value="Chromosome"/>
</dbReference>